<proteinExistence type="inferred from homology"/>
<dbReference type="Gene3D" id="1.10.1200.10">
    <property type="entry name" value="ACP-like"/>
    <property type="match status" value="2"/>
</dbReference>
<dbReference type="InterPro" id="IPR010071">
    <property type="entry name" value="AA_adenyl_dom"/>
</dbReference>
<dbReference type="InterPro" id="IPR042099">
    <property type="entry name" value="ANL_N_sf"/>
</dbReference>
<keyword evidence="2" id="KW-0597">Phosphoprotein</keyword>
<keyword evidence="1" id="KW-0596">Phosphopantetheine</keyword>
<evidence type="ECO:0000256" key="2">
    <source>
        <dbReference type="ARBA" id="ARBA00022553"/>
    </source>
</evidence>
<evidence type="ECO:0000256" key="3">
    <source>
        <dbReference type="ARBA" id="ARBA00022598"/>
    </source>
</evidence>
<dbReference type="InterPro" id="IPR009081">
    <property type="entry name" value="PP-bd_ACP"/>
</dbReference>
<dbReference type="PROSITE" id="PS00012">
    <property type="entry name" value="PHOSPHOPANTETHEINE"/>
    <property type="match status" value="1"/>
</dbReference>
<dbReference type="CDD" id="cd19542">
    <property type="entry name" value="CT_NRPS-like"/>
    <property type="match status" value="2"/>
</dbReference>
<sequence>MSSPTDPSLFPVLAQSSHHDHPHAHSEVPVDISKLDLRLCRHGVVKLLPLVKAAWSLTLHRFCEVDHVSFGFCVIRPDGSISADGEQCLHVSITPDTKLQDLVDEVCVQSLPMPSPRDELYNTRLSVQVVTSCEGLDIVVPTQCTKERDVKDGPHYAVEVRLTIDQTNVKLGLQYDSRILSRKQARDVASTVEHAITSLRVVPQQTVGETSLCSRQNREDITRWNDIDGAESTTLIHQVIHNNAMSAPRKLAVSSWDGELTYEDLDKLSDRVAAYLHSFGVGVGVAVPVLFEKSKWFVVAGLAVLKAGGCYVPIDPSTPASRLRVMIHEMKAALALTSNQNCERVKGIIDRVVILNDFTIVHMPRSSTELPPPVPGSAAGYILFTSGSTGTPKGCLLSHTAFASLAPSHSVALQITRDSRVFHFASCGFGMALIEVFCSLTAGATLCIPSETDRTCNLAASINQLQATWAILTPSVIQGLNYDDIPCLETLVVAGEPLPRSLVKSWATEVQLLQAYGLTEWAGICAVSNPLSPSADNTCIGRPANARFWLADPQDPQQLVPVGAVGELLLEGPCLAQEYLNKPEETARGFILPPRWRSLFPLPLASQRFYRTGDLMRCREDGTYDIIGRTGTQVKIRGQRVELGEVEYHVREHFESAAKVVADMVIPAGESTPIFVAFILLRSSENGSNVDGPILAPPSEPFRARAQAAGASLSTILPRYMLPDLYVELTRIPLTITRKTSRKELRRVVSEKTREELNAYVELRQEHRMPSTRMERILHGVFAKALDVDPSSIGIDDSFFRLGGDSIIAMQACMLCRKQKVHLTIQDLFRHRTIAKLARHIRAPGGNPRPDAALEPFSLSCIQQSFLQSAPAHQRNGTAQKLFLRLEGSADVDTVRHAVLDIVERHPSLRTRFHQLHDGQWRQQFQEHSSVVFGWHAELIADTTEIPRLVTQLESSLSIEEGPVFTVALTECDSKERHLLLVAHRLVVDSESWSTIVKDLDIALQGNITSLDPAPSVRDWCHAQKGLAPIAHMYSPVANGHNDAGVTTTPVLELQMELDRQLTETLVGKANLAFRTQPVDIIHGAMRHSYIRAPTALEAMLYLEIPNPGSPDSAISNAVGWLSNIVPAGPMRDSVDEDVVELVRRAKDTRIRNGVLDPPSDAKARDTLCVLLRFDPGDPVVGWRGQALVPERLPDNCSSVEASPLAMLDVIVSMVQGRLYLTFRTRHGILSTTLQSWIELFKKSLQEAAAELSEIKDGYTLADLALPSLSYDKLHEALPSSPMQQGILIAQAKDPKTYQIQSIWKANREDLFPAEEVLFRFRKAWQQVVQRHAMLRTVLVESTRNEGGFDQVVLKSVTPKMDCFCLPRGDPLAVMREHTEDVDFTSQEPHHQLTVCVTGGAAYVGLTISHALVDAQSVSILLRDLGLAYDKRLPGGQGPYYGDYISYLRSLDTGLSAEHWREYLSGVPPCILPHLDYQSLDEECLKETRTVEVDIDGAAELEQFCAHEGVTVSTIFQLAWALVLRCFAQTDDVCFGYLTAGRDVALDDLEDAVGPYINTMITRVHFGRGRTVREVLQGILNDFIKNSPHQHAPLGQVLSGLNLSGPLFNTAISVRRPSSHMAGNASSLGLESVWELSPTEYDLTANVFVSSMSVHISLSYWTSTCSEEQAMNFTSTLQRTLGMIISHPDSFPEQLDLFSEHNHAYVERLNAKACQMFNKVSGCVHRLVDQQAKVQPQAPAVCAWDGEFTYGELDHLASHLAIRLIQRGAGPEVFIPIHTERSKWTLVALLAVVKAGAAFILFDPSHPQSRLQAMCEDSRATIIISSELLKDRSKQLCPSVVVIGESTASMTTPIASPYISPVEPSNALFAVFTSGSTGKPKGVVIQHSSFYTGAPAWARVLNLTNNARVLAFASFTFDMSIAELLMTLCLGGCVCVPSEEERLNDLAGAINRLGANTMLVTPSVLRLLDPKQVPNMHTVQIGGEPVFETDFQRWAEHCTLIEGYGPAECCIYAFFQPQINCRSDPSNIGHPTQCLPWLLDPTDPGRLAPVGSVGELLLEGPAVGRGYLNQPDKTAEVFIPPPPWRSRFSLPVQGKFYKTGDLVRYGPDGTVRFVGRKGTQVKINGQRMELGEVEHHLRQYLGHTIDVVVDLVRFNGPSGPPTLTAFLRPNPKYQRQSFAIFKAGLPSMVSSLKAHLWSSLPRYMVPMAYVPLPDFPTNKSMKTDRPQLRELAIRWSQEEMAGHASEEKTPPRTAREQLIQKLVSQTLHLPVDQVGLNDNFFMLGGDSSHAIKLVSLARGEGLSLSVKDILKQPVLMNIVAHEDSPELDAAATAPTSNTRVSSATHPCGLLGINDAPAFIRDTIAPQIEFTADSIIDVLPTTEFQAECILDWPLSYFLVTMHGPLDKTRLRAACQLLVDRHEIYRTVYVRHGPATLQVVLRQIPLPFSEMQYDEGQDLDMVCEAVCRADSKHGVPLGQVPTKFTLFSHSKDPHYHILAFRLSHAQYDGYSLATVFKDLSALYEGTPLDPVTNYSAYIHHLASQSAARAHAFWSHILKDSPPPIRLQHLSLGAEPEDHTAGTLIGLTEEISLPKLPPTITTATLMKAATALLLMRLTNERDLVFAQVVSGRSVPLAGVESILGVCANIVPVRVKVHPKHTVLDLLQNIQMQHIDAIEYETTGMCEIRRACPAWPENAPLGCLIQHQNVDVTPQFALGSVECSTRMFGGEFKRQFLHVVTSPRGHRTVVQIFAPSWLMNLSWCKRVIAQLCETATWLAANPLRLVTECPDQLTLKN</sequence>
<feature type="domain" description="Carrier" evidence="6">
    <location>
        <begin position="769"/>
        <end position="845"/>
    </location>
</feature>
<dbReference type="SUPFAM" id="SSF56801">
    <property type="entry name" value="Acetyl-CoA synthetase-like"/>
    <property type="match status" value="2"/>
</dbReference>
<organism evidence="7 8">
    <name type="scientific">Aspergillus lentulus</name>
    <dbReference type="NCBI Taxonomy" id="293939"/>
    <lineage>
        <taxon>Eukaryota</taxon>
        <taxon>Fungi</taxon>
        <taxon>Dikarya</taxon>
        <taxon>Ascomycota</taxon>
        <taxon>Pezizomycotina</taxon>
        <taxon>Eurotiomycetes</taxon>
        <taxon>Eurotiomycetidae</taxon>
        <taxon>Eurotiales</taxon>
        <taxon>Aspergillaceae</taxon>
        <taxon>Aspergillus</taxon>
        <taxon>Aspergillus subgen. Fumigati</taxon>
    </lineage>
</organism>
<reference evidence="7 8" key="1">
    <citation type="submission" date="2020-01" db="EMBL/GenBank/DDBJ databases">
        <title>Draft genome sequence of Aspergillus lentulus IFM 60648.</title>
        <authorList>
            <person name="Takahashi H."/>
            <person name="Yaguchi T."/>
        </authorList>
    </citation>
    <scope>NUCLEOTIDE SEQUENCE [LARGE SCALE GENOMIC DNA]</scope>
    <source>
        <strain evidence="7 8">IFM 60648</strain>
    </source>
</reference>
<dbReference type="InterPro" id="IPR023213">
    <property type="entry name" value="CAT-like_dom_sf"/>
</dbReference>
<dbReference type="PANTHER" id="PTHR45527:SF16">
    <property type="entry name" value="NONRIBOSOMAL PEPTIDE SYNTHASE ATNA-RELATED"/>
    <property type="match status" value="1"/>
</dbReference>
<dbReference type="Gene3D" id="3.30.559.10">
    <property type="entry name" value="Chloramphenicol acetyltransferase-like domain"/>
    <property type="match status" value="3"/>
</dbReference>
<evidence type="ECO:0000256" key="1">
    <source>
        <dbReference type="ARBA" id="ARBA00022450"/>
    </source>
</evidence>
<keyword evidence="3" id="KW-0436">Ligase</keyword>
<dbReference type="SMART" id="SM00823">
    <property type="entry name" value="PKS_PP"/>
    <property type="match status" value="1"/>
</dbReference>
<dbReference type="InterPro" id="IPR001242">
    <property type="entry name" value="Condensation_dom"/>
</dbReference>
<comment type="caution">
    <text evidence="7">The sequence shown here is derived from an EMBL/GenBank/DDBJ whole genome shotgun (WGS) entry which is preliminary data.</text>
</comment>
<keyword evidence="4" id="KW-0677">Repeat</keyword>
<dbReference type="InterPro" id="IPR020845">
    <property type="entry name" value="AMP-binding_CS"/>
</dbReference>
<accession>A0ABQ1B439</accession>
<evidence type="ECO:0000256" key="5">
    <source>
        <dbReference type="ARBA" id="ARBA00029454"/>
    </source>
</evidence>
<dbReference type="Pfam" id="PF00501">
    <property type="entry name" value="AMP-binding"/>
    <property type="match status" value="2"/>
</dbReference>
<dbReference type="SUPFAM" id="SSF47336">
    <property type="entry name" value="ACP-like"/>
    <property type="match status" value="2"/>
</dbReference>
<dbReference type="EMBL" id="BLKI01000116">
    <property type="protein sequence ID" value="GFF93401.1"/>
    <property type="molecule type" value="Genomic_DNA"/>
</dbReference>
<evidence type="ECO:0000259" key="6">
    <source>
        <dbReference type="PROSITE" id="PS50075"/>
    </source>
</evidence>
<dbReference type="InterPro" id="IPR036736">
    <property type="entry name" value="ACP-like_sf"/>
</dbReference>
<protein>
    <recommendedName>
        <fullName evidence="6">Carrier domain-containing protein</fullName>
    </recommendedName>
</protein>
<dbReference type="Proteomes" id="UP000465220">
    <property type="component" value="Unassembled WGS sequence"/>
</dbReference>
<comment type="similarity">
    <text evidence="5">Belongs to the NRP synthetase family.</text>
</comment>
<dbReference type="NCBIfam" id="TIGR01733">
    <property type="entry name" value="AA-adenyl-dom"/>
    <property type="match status" value="2"/>
</dbReference>
<dbReference type="Pfam" id="PF00668">
    <property type="entry name" value="Condensation"/>
    <property type="match status" value="3"/>
</dbReference>
<evidence type="ECO:0000313" key="8">
    <source>
        <dbReference type="Proteomes" id="UP000465220"/>
    </source>
</evidence>
<name>A0ABQ1B439_ASPLE</name>
<dbReference type="InterPro" id="IPR000873">
    <property type="entry name" value="AMP-dep_synth/lig_dom"/>
</dbReference>
<dbReference type="Gene3D" id="3.40.50.12780">
    <property type="entry name" value="N-terminal domain of ligase-like"/>
    <property type="match status" value="2"/>
</dbReference>
<evidence type="ECO:0000256" key="4">
    <source>
        <dbReference type="ARBA" id="ARBA00022737"/>
    </source>
</evidence>
<dbReference type="Gene3D" id="3.30.300.30">
    <property type="match status" value="2"/>
</dbReference>
<dbReference type="PROSITE" id="PS50075">
    <property type="entry name" value="CARRIER"/>
    <property type="match status" value="2"/>
</dbReference>
<dbReference type="PROSITE" id="PS00455">
    <property type="entry name" value="AMP_BINDING"/>
    <property type="match status" value="1"/>
</dbReference>
<feature type="domain" description="Carrier" evidence="6">
    <location>
        <begin position="2250"/>
        <end position="2326"/>
    </location>
</feature>
<dbReference type="InterPro" id="IPR006162">
    <property type="entry name" value="Ppantetheine_attach_site"/>
</dbReference>
<keyword evidence="8" id="KW-1185">Reference proteome</keyword>
<dbReference type="Gene3D" id="3.30.559.30">
    <property type="entry name" value="Nonribosomal peptide synthetase, condensation domain"/>
    <property type="match status" value="4"/>
</dbReference>
<dbReference type="InterPro" id="IPR020806">
    <property type="entry name" value="PKS_PP-bd"/>
</dbReference>
<evidence type="ECO:0000313" key="7">
    <source>
        <dbReference type="EMBL" id="GFF93401.1"/>
    </source>
</evidence>
<gene>
    <name evidence="7" type="ORF">IFM60648_10073</name>
</gene>
<dbReference type="CDD" id="cd05918">
    <property type="entry name" value="A_NRPS_SidN3_like"/>
    <property type="match status" value="2"/>
</dbReference>
<dbReference type="SUPFAM" id="SSF52777">
    <property type="entry name" value="CoA-dependent acyltransferases"/>
    <property type="match status" value="7"/>
</dbReference>
<dbReference type="PANTHER" id="PTHR45527">
    <property type="entry name" value="NONRIBOSOMAL PEPTIDE SYNTHETASE"/>
    <property type="match status" value="1"/>
</dbReference>
<dbReference type="Pfam" id="PF00550">
    <property type="entry name" value="PP-binding"/>
    <property type="match status" value="2"/>
</dbReference>
<dbReference type="InterPro" id="IPR045851">
    <property type="entry name" value="AMP-bd_C_sf"/>
</dbReference>